<organism evidence="1">
    <name type="scientific">Ixodes ricinus</name>
    <name type="common">Common tick</name>
    <name type="synonym">Acarus ricinus</name>
    <dbReference type="NCBI Taxonomy" id="34613"/>
    <lineage>
        <taxon>Eukaryota</taxon>
        <taxon>Metazoa</taxon>
        <taxon>Ecdysozoa</taxon>
        <taxon>Arthropoda</taxon>
        <taxon>Chelicerata</taxon>
        <taxon>Arachnida</taxon>
        <taxon>Acari</taxon>
        <taxon>Parasitiformes</taxon>
        <taxon>Ixodida</taxon>
        <taxon>Ixodoidea</taxon>
        <taxon>Ixodidae</taxon>
        <taxon>Ixodinae</taxon>
        <taxon>Ixodes</taxon>
    </lineage>
</organism>
<name>A0A6B0UBJ4_IXORI</name>
<protein>
    <submittedName>
        <fullName evidence="1">Uncharacterized protein</fullName>
    </submittedName>
</protein>
<reference evidence="1" key="1">
    <citation type="submission" date="2019-12" db="EMBL/GenBank/DDBJ databases">
        <title>An insight into the sialome of adult female Ixodes ricinus ticks feeding for 6 days.</title>
        <authorList>
            <person name="Perner J."/>
            <person name="Ribeiro J.M.C."/>
        </authorList>
    </citation>
    <scope>NUCLEOTIDE SEQUENCE</scope>
    <source>
        <strain evidence="1">Semi-engorged</strain>
        <tissue evidence="1">Salivary glands</tissue>
    </source>
</reference>
<dbReference type="AlphaFoldDB" id="A0A6B0UBJ4"/>
<dbReference type="EMBL" id="GIFC01005818">
    <property type="protein sequence ID" value="MXU87901.1"/>
    <property type="molecule type" value="Transcribed_RNA"/>
</dbReference>
<evidence type="ECO:0000313" key="1">
    <source>
        <dbReference type="EMBL" id="MXU87901.1"/>
    </source>
</evidence>
<accession>A0A6B0UBJ4</accession>
<sequence>MSFYPCTGFIPVMIATKVMSQLMGENVGSVVTCRPVFTHPYPPIRARCSYVSISSSPRLQFVIYPFRHILCRHQKHNIGSFIKAFSLHVLVEFIQRFFE</sequence>
<proteinExistence type="predicted"/>